<dbReference type="Proteomes" id="UP000194003">
    <property type="component" value="Unassembled WGS sequence"/>
</dbReference>
<evidence type="ECO:0000256" key="1">
    <source>
        <dbReference type="ARBA" id="ARBA00011738"/>
    </source>
</evidence>
<evidence type="ECO:0000256" key="5">
    <source>
        <dbReference type="ARBA" id="ARBA00023167"/>
    </source>
</evidence>
<dbReference type="NCBIfam" id="TIGR01392">
    <property type="entry name" value="homoserO_Ac_trn"/>
    <property type="match status" value="1"/>
</dbReference>
<comment type="caution">
    <text evidence="9">The sequence shown here is derived from an EMBL/GenBank/DDBJ whole genome shotgun (WGS) entry which is preliminary data.</text>
</comment>
<evidence type="ECO:0000313" key="9">
    <source>
        <dbReference type="EMBL" id="OSM02066.1"/>
    </source>
</evidence>
<keyword evidence="4 7" id="KW-0808">Transferase</keyword>
<keyword evidence="2 7" id="KW-0963">Cytoplasm</keyword>
<comment type="subcellular location">
    <subcellularLocation>
        <location evidence="7">Cytoplasm</location>
    </subcellularLocation>
</comment>
<dbReference type="PIRSF" id="PIRSF000443">
    <property type="entry name" value="Homoser_Ac_trans"/>
    <property type="match status" value="1"/>
</dbReference>
<keyword evidence="3 7" id="KW-0028">Amino-acid biosynthesis</keyword>
<dbReference type="STRING" id="1434232.MAIT1_05371"/>
<reference evidence="9 10" key="1">
    <citation type="journal article" date="2016" name="BMC Genomics">
        <title>Combined genomic and structural analyses of a cultured magnetotactic bacterium reveals its niche adaptation to a dynamic environment.</title>
        <authorList>
            <person name="Araujo A.C."/>
            <person name="Morillo V."/>
            <person name="Cypriano J."/>
            <person name="Teixeira L.C."/>
            <person name="Leao P."/>
            <person name="Lyra S."/>
            <person name="Almeida L.G."/>
            <person name="Bazylinski D.A."/>
            <person name="Vasconcellos A.T."/>
            <person name="Abreu F."/>
            <person name="Lins U."/>
        </authorList>
    </citation>
    <scope>NUCLEOTIDE SEQUENCE [LARGE SCALE GENOMIC DNA]</scope>
    <source>
        <strain evidence="9 10">IT-1</strain>
    </source>
</reference>
<dbReference type="InterPro" id="IPR008220">
    <property type="entry name" value="HAT_MetX-like"/>
</dbReference>
<dbReference type="NCBIfam" id="NF001209">
    <property type="entry name" value="PRK00175.1"/>
    <property type="match status" value="1"/>
</dbReference>
<evidence type="ECO:0000313" key="10">
    <source>
        <dbReference type="Proteomes" id="UP000194003"/>
    </source>
</evidence>
<feature type="domain" description="AB hydrolase-1" evidence="8">
    <location>
        <begin position="42"/>
        <end position="210"/>
    </location>
</feature>
<evidence type="ECO:0000256" key="2">
    <source>
        <dbReference type="ARBA" id="ARBA00022490"/>
    </source>
</evidence>
<evidence type="ECO:0000256" key="4">
    <source>
        <dbReference type="ARBA" id="ARBA00022679"/>
    </source>
</evidence>
<dbReference type="InterPro" id="IPR000073">
    <property type="entry name" value="AB_hydrolase_1"/>
</dbReference>
<dbReference type="FunFam" id="1.10.1740.110:FF:000001">
    <property type="entry name" value="Homoserine O-acetyltransferase"/>
    <property type="match status" value="1"/>
</dbReference>
<dbReference type="PANTHER" id="PTHR32268:SF11">
    <property type="entry name" value="HOMOSERINE O-ACETYLTRANSFERASE"/>
    <property type="match status" value="1"/>
</dbReference>
<dbReference type="GO" id="GO:0009086">
    <property type="term" value="P:methionine biosynthetic process"/>
    <property type="evidence" value="ECO:0007669"/>
    <property type="project" value="UniProtKB-KW"/>
</dbReference>
<keyword evidence="10" id="KW-1185">Reference proteome</keyword>
<dbReference type="Pfam" id="PF00561">
    <property type="entry name" value="Abhydrolase_1"/>
    <property type="match status" value="1"/>
</dbReference>
<dbReference type="EC" id="2.3.1.-" evidence="7"/>
<comment type="caution">
    <text evidence="7">Lacks conserved residue(s) required for the propagation of feature annotation.</text>
</comment>
<dbReference type="Gene3D" id="3.40.50.1820">
    <property type="entry name" value="alpha/beta hydrolase"/>
    <property type="match status" value="1"/>
</dbReference>
<keyword evidence="5" id="KW-0486">Methionine biosynthesis</keyword>
<evidence type="ECO:0000259" key="8">
    <source>
        <dbReference type="Pfam" id="PF00561"/>
    </source>
</evidence>
<protein>
    <recommendedName>
        <fullName evidence="7">Probable acyltransferase</fullName>
        <ecNumber evidence="7">2.3.1.-</ecNumber>
    </recommendedName>
</protein>
<name>A0A1Y2K366_9PROT</name>
<proteinExistence type="inferred from homology"/>
<comment type="similarity">
    <text evidence="7">Belongs to the AB hydrolase superfamily. MetX family.</text>
</comment>
<evidence type="ECO:0000256" key="6">
    <source>
        <dbReference type="ARBA" id="ARBA00023315"/>
    </source>
</evidence>
<dbReference type="GO" id="GO:0009092">
    <property type="term" value="P:homoserine metabolic process"/>
    <property type="evidence" value="ECO:0007669"/>
    <property type="project" value="TreeGrafter"/>
</dbReference>
<evidence type="ECO:0000256" key="7">
    <source>
        <dbReference type="HAMAP-Rule" id="MF_00296"/>
    </source>
</evidence>
<keyword evidence="6 7" id="KW-0012">Acyltransferase</keyword>
<dbReference type="AlphaFoldDB" id="A0A1Y2K366"/>
<gene>
    <name evidence="9" type="ORF">MAIT1_05371</name>
</gene>
<dbReference type="GO" id="GO:0005737">
    <property type="term" value="C:cytoplasm"/>
    <property type="evidence" value="ECO:0007669"/>
    <property type="project" value="UniProtKB-SubCell"/>
</dbReference>
<dbReference type="GO" id="GO:0004414">
    <property type="term" value="F:homoserine O-acetyltransferase activity"/>
    <property type="evidence" value="ECO:0007669"/>
    <property type="project" value="TreeGrafter"/>
</dbReference>
<dbReference type="InterPro" id="IPR029058">
    <property type="entry name" value="AB_hydrolase_fold"/>
</dbReference>
<accession>A0A1Y2K366</accession>
<evidence type="ECO:0000256" key="3">
    <source>
        <dbReference type="ARBA" id="ARBA00022605"/>
    </source>
</evidence>
<dbReference type="SUPFAM" id="SSF53474">
    <property type="entry name" value="alpha/beta-Hydrolases"/>
    <property type="match status" value="1"/>
</dbReference>
<sequence>METQYVTLFTDAPLTLDSGATLADVTIAYETYGELSPNRDNAILVCHALSGTAHAAGYHSPESRKPGWWDHYIGPGKPFDTDRFFVISSNNIGGCNGTTGPSSINPETGRPWGLKFPMITIGDIVRAQHALVEFLGVKKLLCVAGGSMGGMQAAQWALDYPEQVASCVCIAATPRLSAQNIAFNAVARQAIMADPHFNGGDYYDLPGDPEPRQRPANGLALARMMAHITYLSEQGLHEKFGRRLQDRESLSYGFETDFAVESYLMYQGSKFVHQFDANTYLYITKAMEYFDPFPPPKRPPDAWPHATPNSWS</sequence>
<dbReference type="HAMAP" id="MF_00296">
    <property type="entry name" value="MetX_acyltransf"/>
    <property type="match status" value="1"/>
</dbReference>
<dbReference type="PANTHER" id="PTHR32268">
    <property type="entry name" value="HOMOSERINE O-ACETYLTRANSFERASE"/>
    <property type="match status" value="1"/>
</dbReference>
<comment type="subunit">
    <text evidence="1 7">Homodimer.</text>
</comment>
<organism evidence="9 10">
    <name type="scientific">Magnetofaba australis IT-1</name>
    <dbReference type="NCBI Taxonomy" id="1434232"/>
    <lineage>
        <taxon>Bacteria</taxon>
        <taxon>Pseudomonadati</taxon>
        <taxon>Pseudomonadota</taxon>
        <taxon>Magnetococcia</taxon>
        <taxon>Magnetococcales</taxon>
        <taxon>Magnetococcaceae</taxon>
        <taxon>Magnetofaba</taxon>
    </lineage>
</organism>
<dbReference type="EMBL" id="LVJN01000020">
    <property type="protein sequence ID" value="OSM02066.1"/>
    <property type="molecule type" value="Genomic_DNA"/>
</dbReference>